<dbReference type="EMBL" id="CP014855">
    <property type="protein sequence ID" value="ASJ00914.1"/>
    <property type="molecule type" value="Genomic_DNA"/>
</dbReference>
<reference evidence="2 3" key="1">
    <citation type="submission" date="2016-03" db="EMBL/GenBank/DDBJ databases">
        <title>Complete genome sequence of Thermococcus gorgonarius.</title>
        <authorList>
            <person name="Oger P.M."/>
        </authorList>
    </citation>
    <scope>NUCLEOTIDE SEQUENCE [LARGE SCALE GENOMIC DNA]</scope>
    <source>
        <strain evidence="2 3">W-12</strain>
    </source>
</reference>
<feature type="transmembrane region" description="Helical" evidence="1">
    <location>
        <begin position="7"/>
        <end position="29"/>
    </location>
</feature>
<protein>
    <submittedName>
        <fullName evidence="2">Uncharacterized protein</fullName>
    </submittedName>
</protein>
<name>A0A2Z2MAH8_THEGO</name>
<dbReference type="AlphaFoldDB" id="A0A2Z2MAH8"/>
<dbReference type="GeneID" id="33331920"/>
<keyword evidence="3" id="KW-1185">Reference proteome</keyword>
<evidence type="ECO:0000313" key="3">
    <source>
        <dbReference type="Proteomes" id="UP000250134"/>
    </source>
</evidence>
<keyword evidence="1" id="KW-0812">Transmembrane</keyword>
<dbReference type="RefSeq" id="WP_088885250.1">
    <property type="nucleotide sequence ID" value="NZ_CP014855.1"/>
</dbReference>
<keyword evidence="1" id="KW-1133">Transmembrane helix</keyword>
<evidence type="ECO:0000256" key="1">
    <source>
        <dbReference type="SAM" id="Phobius"/>
    </source>
</evidence>
<organism evidence="2 3">
    <name type="scientific">Thermococcus gorgonarius</name>
    <dbReference type="NCBI Taxonomy" id="71997"/>
    <lineage>
        <taxon>Archaea</taxon>
        <taxon>Methanobacteriati</taxon>
        <taxon>Methanobacteriota</taxon>
        <taxon>Thermococci</taxon>
        <taxon>Thermococcales</taxon>
        <taxon>Thermococcaceae</taxon>
        <taxon>Thermococcus</taxon>
    </lineage>
</organism>
<gene>
    <name evidence="2" type="ORF">A3K92_05175</name>
</gene>
<keyword evidence="1" id="KW-0472">Membrane</keyword>
<proteinExistence type="predicted"/>
<accession>A0A2Z2MAH8</accession>
<sequence length="76" mass="8524">MGRTAGVILIFLGVLLLMKEFRPAFIIWLEPYREVIRNSLGGVTLIAAGSYLLARGSIRRIIALLYVIYLALYLVV</sequence>
<feature type="transmembrane region" description="Helical" evidence="1">
    <location>
        <begin position="58"/>
        <end position="75"/>
    </location>
</feature>
<evidence type="ECO:0000313" key="2">
    <source>
        <dbReference type="EMBL" id="ASJ00914.1"/>
    </source>
</evidence>
<dbReference type="OrthoDB" id="97196at2157"/>
<dbReference type="KEGG" id="tgg:A3K92_05175"/>
<dbReference type="Proteomes" id="UP000250134">
    <property type="component" value="Chromosome"/>
</dbReference>